<proteinExistence type="predicted"/>
<keyword evidence="3" id="KW-1185">Reference proteome</keyword>
<protein>
    <recommendedName>
        <fullName evidence="1">N-acetyltransferase domain-containing protein</fullName>
    </recommendedName>
</protein>
<dbReference type="KEGG" id="fgi:OP10G_3205"/>
<reference evidence="2 3" key="1">
    <citation type="journal article" date="2014" name="PLoS ONE">
        <title>The first complete genome sequence of the class fimbriimonadia in the phylum armatimonadetes.</title>
        <authorList>
            <person name="Hu Z.Y."/>
            <person name="Wang Y.Z."/>
            <person name="Im W.T."/>
            <person name="Wang S.Y."/>
            <person name="Zhao G.P."/>
            <person name="Zheng H.J."/>
            <person name="Quan Z.X."/>
        </authorList>
    </citation>
    <scope>NUCLEOTIDE SEQUENCE [LARGE SCALE GENOMIC DNA]</scope>
    <source>
        <strain evidence="2">Gsoil 348</strain>
    </source>
</reference>
<evidence type="ECO:0000313" key="3">
    <source>
        <dbReference type="Proteomes" id="UP000027982"/>
    </source>
</evidence>
<dbReference type="Gene3D" id="3.40.630.30">
    <property type="match status" value="2"/>
</dbReference>
<dbReference type="Pfam" id="PF13527">
    <property type="entry name" value="Acetyltransf_9"/>
    <property type="match status" value="1"/>
</dbReference>
<dbReference type="InterPro" id="IPR000182">
    <property type="entry name" value="GNAT_dom"/>
</dbReference>
<dbReference type="GO" id="GO:0030649">
    <property type="term" value="P:aminoglycoside antibiotic catabolic process"/>
    <property type="evidence" value="ECO:0007669"/>
    <property type="project" value="TreeGrafter"/>
</dbReference>
<dbReference type="STRING" id="661478.OP10G_3205"/>
<dbReference type="SUPFAM" id="SSF55729">
    <property type="entry name" value="Acyl-CoA N-acyltransferases (Nat)"/>
    <property type="match status" value="1"/>
</dbReference>
<dbReference type="CDD" id="cd04301">
    <property type="entry name" value="NAT_SF"/>
    <property type="match status" value="1"/>
</dbReference>
<dbReference type="Proteomes" id="UP000027982">
    <property type="component" value="Chromosome"/>
</dbReference>
<dbReference type="eggNOG" id="COG4552">
    <property type="taxonomic scope" value="Bacteria"/>
</dbReference>
<dbReference type="PROSITE" id="PS51186">
    <property type="entry name" value="GNAT"/>
    <property type="match status" value="1"/>
</dbReference>
<dbReference type="EMBL" id="CP007139">
    <property type="protein sequence ID" value="AIE86573.1"/>
    <property type="molecule type" value="Genomic_DNA"/>
</dbReference>
<dbReference type="OrthoDB" id="5138008at2"/>
<sequence>MVEYRAIRHGEWDQAMALWTGVFGVGGWLFQTLSDSTAGRSLEHTRVAVEDGRIVSAVDVFIRDLRDASGQPVRVGGIGSVATYDDARRHGHSGRLLEQAIELMEREGCAWSFLFTGTHHHYERYGWARTPLTMRQGKVRTEFPVRDEEYRVALLTSDTWPLEAMAQIYEVFNATRPLSHVRNKTCWDIATRTRLEQSERKTLGAWSGGELVAYLSATLGQNEGSVDEACALPGHSGALTNLFVAAAEHAKSRGYSTMSFLLPSEPGIDGAMSQVCEGFEEHQRGHTMSRPIRGGFTMEQVKELFAAPGRQHYELDNF</sequence>
<feature type="domain" description="N-acetyltransferase" evidence="1">
    <location>
        <begin position="2"/>
        <end position="161"/>
    </location>
</feature>
<dbReference type="PANTHER" id="PTHR37817">
    <property type="entry name" value="N-ACETYLTRANSFERASE EIS"/>
    <property type="match status" value="1"/>
</dbReference>
<dbReference type="AlphaFoldDB" id="A0A068NST8"/>
<organism evidence="2 3">
    <name type="scientific">Fimbriimonas ginsengisoli Gsoil 348</name>
    <dbReference type="NCBI Taxonomy" id="661478"/>
    <lineage>
        <taxon>Bacteria</taxon>
        <taxon>Bacillati</taxon>
        <taxon>Armatimonadota</taxon>
        <taxon>Fimbriimonadia</taxon>
        <taxon>Fimbriimonadales</taxon>
        <taxon>Fimbriimonadaceae</taxon>
        <taxon>Fimbriimonas</taxon>
    </lineage>
</organism>
<dbReference type="HOGENOM" id="CLU_902890_0_0_0"/>
<dbReference type="InterPro" id="IPR051554">
    <property type="entry name" value="Acetyltransferase_Eis"/>
</dbReference>
<name>A0A068NST8_FIMGI</name>
<dbReference type="InterPro" id="IPR016181">
    <property type="entry name" value="Acyl_CoA_acyltransferase"/>
</dbReference>
<gene>
    <name evidence="2" type="ORF">OP10G_3205</name>
</gene>
<dbReference type="PANTHER" id="PTHR37817:SF1">
    <property type="entry name" value="N-ACETYLTRANSFERASE EIS"/>
    <property type="match status" value="1"/>
</dbReference>
<dbReference type="GO" id="GO:0034069">
    <property type="term" value="F:aminoglycoside N-acetyltransferase activity"/>
    <property type="evidence" value="ECO:0007669"/>
    <property type="project" value="TreeGrafter"/>
</dbReference>
<evidence type="ECO:0000313" key="2">
    <source>
        <dbReference type="EMBL" id="AIE86573.1"/>
    </source>
</evidence>
<dbReference type="RefSeq" id="WP_144241187.1">
    <property type="nucleotide sequence ID" value="NZ_CP007139.1"/>
</dbReference>
<evidence type="ECO:0000259" key="1">
    <source>
        <dbReference type="PROSITE" id="PS51186"/>
    </source>
</evidence>
<accession>A0A068NST8</accession>